<evidence type="ECO:0000313" key="2">
    <source>
        <dbReference type="Proteomes" id="UP000479190"/>
    </source>
</evidence>
<gene>
    <name evidence="1" type="ORF">TBRA_LOCUS423</name>
</gene>
<evidence type="ECO:0000313" key="1">
    <source>
        <dbReference type="EMBL" id="CAB0028212.1"/>
    </source>
</evidence>
<dbReference type="AlphaFoldDB" id="A0A6H5HUZ6"/>
<reference evidence="1 2" key="1">
    <citation type="submission" date="2020-02" db="EMBL/GenBank/DDBJ databases">
        <authorList>
            <person name="Ferguson B K."/>
        </authorList>
    </citation>
    <scope>NUCLEOTIDE SEQUENCE [LARGE SCALE GENOMIC DNA]</scope>
</reference>
<dbReference type="Proteomes" id="UP000479190">
    <property type="component" value="Unassembled WGS sequence"/>
</dbReference>
<organism evidence="1 2">
    <name type="scientific">Trichogramma brassicae</name>
    <dbReference type="NCBI Taxonomy" id="86971"/>
    <lineage>
        <taxon>Eukaryota</taxon>
        <taxon>Metazoa</taxon>
        <taxon>Ecdysozoa</taxon>
        <taxon>Arthropoda</taxon>
        <taxon>Hexapoda</taxon>
        <taxon>Insecta</taxon>
        <taxon>Pterygota</taxon>
        <taxon>Neoptera</taxon>
        <taxon>Endopterygota</taxon>
        <taxon>Hymenoptera</taxon>
        <taxon>Apocrita</taxon>
        <taxon>Proctotrupomorpha</taxon>
        <taxon>Chalcidoidea</taxon>
        <taxon>Trichogrammatidae</taxon>
        <taxon>Trichogramma</taxon>
    </lineage>
</organism>
<feature type="non-terminal residue" evidence="1">
    <location>
        <position position="203"/>
    </location>
</feature>
<protein>
    <submittedName>
        <fullName evidence="1">Uncharacterized protein</fullName>
    </submittedName>
</protein>
<proteinExistence type="predicted"/>
<dbReference type="EMBL" id="CADCXV010000096">
    <property type="protein sequence ID" value="CAB0028212.1"/>
    <property type="molecule type" value="Genomic_DNA"/>
</dbReference>
<accession>A0A6H5HUZ6</accession>
<keyword evidence="2" id="KW-1185">Reference proteome</keyword>
<name>A0A6H5HUZ6_9HYME</name>
<sequence length="203" mass="23855">MFRPMASTSPTSGYKATALYKASHSYHERRRPKSCCFATVRSPNSTARLRGLPHDRLFFELRGDLVDSKVKLKLLEKIEYPKISNTRLEAKKKIDFVESGYLGCLRCYRIHGSRVNDAFDDTVVQQKYERKNHTHNEEYTQPVVHALCARNIRIMYITRCMRKQRESSATVEWRQKPRNWYEKPKSTVPSRTRKKLLLTIITV</sequence>